<dbReference type="PANTHER" id="PTHR13847:SF280">
    <property type="entry name" value="D-AMINO ACID DEHYDROGENASE"/>
    <property type="match status" value="1"/>
</dbReference>
<keyword evidence="2" id="KW-0560">Oxidoreductase</keyword>
<evidence type="ECO:0000259" key="3">
    <source>
        <dbReference type="Pfam" id="PF01266"/>
    </source>
</evidence>
<dbReference type="InterPro" id="IPR036188">
    <property type="entry name" value="FAD/NAD-bd_sf"/>
</dbReference>
<dbReference type="Gene3D" id="3.50.50.60">
    <property type="entry name" value="FAD/NAD(P)-binding domain"/>
    <property type="match status" value="1"/>
</dbReference>
<dbReference type="KEGG" id="avi:Avi_8165"/>
<accession>B9K3X8</accession>
<dbReference type="PANTHER" id="PTHR13847">
    <property type="entry name" value="SARCOSINE DEHYDROGENASE-RELATED"/>
    <property type="match status" value="1"/>
</dbReference>
<dbReference type="Proteomes" id="UP000001596">
    <property type="component" value="Plasmid pTiS4"/>
</dbReference>
<dbReference type="Gene3D" id="3.30.9.10">
    <property type="entry name" value="D-Amino Acid Oxidase, subunit A, domain 2"/>
    <property type="match status" value="1"/>
</dbReference>
<dbReference type="GO" id="GO:0005886">
    <property type="term" value="C:plasma membrane"/>
    <property type="evidence" value="ECO:0007669"/>
    <property type="project" value="TreeGrafter"/>
</dbReference>
<dbReference type="SUPFAM" id="SSF51905">
    <property type="entry name" value="FAD/NAD(P)-binding domain"/>
    <property type="match status" value="1"/>
</dbReference>
<dbReference type="EMBL" id="CP000637">
    <property type="protein sequence ID" value="ACM39633.1"/>
    <property type="molecule type" value="Genomic_DNA"/>
</dbReference>
<evidence type="ECO:0000256" key="2">
    <source>
        <dbReference type="ARBA" id="ARBA00023002"/>
    </source>
</evidence>
<feature type="domain" description="FAD dependent oxidoreductase" evidence="3">
    <location>
        <begin position="37"/>
        <end position="430"/>
    </location>
</feature>
<name>B9K3X8_ALLAM</name>
<organism evidence="4 5">
    <name type="scientific">Allorhizobium ampelinum (strain ATCC BAA-846 / DSM 112012 / S4)</name>
    <name type="common">Agrobacterium vitis (strain S4)</name>
    <dbReference type="NCBI Taxonomy" id="311402"/>
    <lineage>
        <taxon>Bacteria</taxon>
        <taxon>Pseudomonadati</taxon>
        <taxon>Pseudomonadota</taxon>
        <taxon>Alphaproteobacteria</taxon>
        <taxon>Hyphomicrobiales</taxon>
        <taxon>Rhizobiaceae</taxon>
        <taxon>Rhizobium/Agrobacterium group</taxon>
        <taxon>Allorhizobium</taxon>
        <taxon>Allorhizobium ampelinum</taxon>
    </lineage>
</organism>
<dbReference type="GO" id="GO:0055130">
    <property type="term" value="P:D-alanine catabolic process"/>
    <property type="evidence" value="ECO:0007669"/>
    <property type="project" value="TreeGrafter"/>
</dbReference>
<evidence type="ECO:0000313" key="4">
    <source>
        <dbReference type="EMBL" id="ACM39633.1"/>
    </source>
</evidence>
<proteinExistence type="inferred from homology"/>
<dbReference type="InterPro" id="IPR006076">
    <property type="entry name" value="FAD-dep_OxRdtase"/>
</dbReference>
<geneLocation type="plasmid" evidence="4 5">
    <name>pTiS4</name>
</geneLocation>
<dbReference type="Pfam" id="PF01266">
    <property type="entry name" value="DAO"/>
    <property type="match status" value="1"/>
</dbReference>
<evidence type="ECO:0000313" key="5">
    <source>
        <dbReference type="Proteomes" id="UP000001596"/>
    </source>
</evidence>
<dbReference type="GO" id="GO:0008718">
    <property type="term" value="F:D-amino-acid dehydrogenase activity"/>
    <property type="evidence" value="ECO:0007669"/>
    <property type="project" value="TreeGrafter"/>
</dbReference>
<sequence length="460" mass="49408">MPTMRVRRADPMDALSRDIPFKLVRVNSNDKLPEQADVVVIGGGIAGISAAYYLAKKGHSVAVIEKGAVAAEQSSRNWGWVRQQNRDERELPLAKWSLAAWQELSDEIGPDLSFVRRGLMYVTSSEKELAGWEKWVKMAGGYGVQSRMVSSAEIKAAATGSTTQWIGGVHSPTDGFAEPTMACSAIAKAAQRHGATIHQNCAARGIETQAGKIHSVVTENGSIRTSRVLCAAGAWTSMFFRWHGISFPQVGVRATAFATKPGAKVIEGGFSTPSFTFRPRAEGGYTVSIRGRAKVELTPQAFRYAQQFMPMFKARWSTSLSLGISRFAVTGPEALARWTLSSVSPFEKMRVLNPAPDAKTVELAMKALMESFPELSGIGVSHAWGSWIDSTPDAVATIGPVPQLPGLYVASGFSGHGFGVGPGAGRLAADQIINDDPIVDPTPLRFTRFSEHDVGAPAAM</sequence>
<reference evidence="4 5" key="1">
    <citation type="journal article" date="2009" name="J. Bacteriol.">
        <title>Genome sequences of three Agrobacterium biovars help elucidate the evolution of multichromosome genomes in bacteria.</title>
        <authorList>
            <person name="Slater S.C."/>
            <person name="Goldman B.S."/>
            <person name="Goodner B."/>
            <person name="Setubal J.C."/>
            <person name="Farrand S.K."/>
            <person name="Nester E.W."/>
            <person name="Burr T.J."/>
            <person name="Banta L."/>
            <person name="Dickerman A.W."/>
            <person name="Paulsen I."/>
            <person name="Otten L."/>
            <person name="Suen G."/>
            <person name="Welch R."/>
            <person name="Almeida N.F."/>
            <person name="Arnold F."/>
            <person name="Burton O.T."/>
            <person name="Du Z."/>
            <person name="Ewing A."/>
            <person name="Godsy E."/>
            <person name="Heisel S."/>
            <person name="Houmiel K.L."/>
            <person name="Jhaveri J."/>
            <person name="Lu J."/>
            <person name="Miller N.M."/>
            <person name="Norton S."/>
            <person name="Chen Q."/>
            <person name="Phoolcharoen W."/>
            <person name="Ohlin V."/>
            <person name="Ondrusek D."/>
            <person name="Pride N."/>
            <person name="Stricklin S.L."/>
            <person name="Sun J."/>
            <person name="Wheeler C."/>
            <person name="Wilson L."/>
            <person name="Zhu H."/>
            <person name="Wood D.W."/>
        </authorList>
    </citation>
    <scope>NUCLEOTIDE SEQUENCE [LARGE SCALE GENOMIC DNA]</scope>
    <source>
        <strain evidence="5">S4 / ATCC BAA-846</strain>
        <plasmid evidence="4 5">pTiS4</plasmid>
    </source>
</reference>
<dbReference type="HOGENOM" id="CLU_007884_4_3_5"/>
<gene>
    <name evidence="4" type="ordered locus">Avi_8165</name>
</gene>
<evidence type="ECO:0000256" key="1">
    <source>
        <dbReference type="ARBA" id="ARBA00009410"/>
    </source>
</evidence>
<dbReference type="GO" id="GO:0005737">
    <property type="term" value="C:cytoplasm"/>
    <property type="evidence" value="ECO:0007669"/>
    <property type="project" value="TreeGrafter"/>
</dbReference>
<comment type="similarity">
    <text evidence="1">Belongs to the DadA oxidoreductase family.</text>
</comment>
<dbReference type="AlphaFoldDB" id="B9K3X8"/>
<keyword evidence="5" id="KW-1185">Reference proteome</keyword>
<keyword evidence="4" id="KW-0614">Plasmid</keyword>
<protein>
    <submittedName>
        <fullName evidence="4">Oxidoreductase</fullName>
    </submittedName>
</protein>